<dbReference type="SUPFAM" id="SSF63748">
    <property type="entry name" value="Tudor/PWWP/MBT"/>
    <property type="match status" value="1"/>
</dbReference>
<dbReference type="EMBL" id="LGRX02005043">
    <property type="protein sequence ID" value="KAK3279255.1"/>
    <property type="molecule type" value="Genomic_DNA"/>
</dbReference>
<dbReference type="Proteomes" id="UP001190700">
    <property type="component" value="Unassembled WGS sequence"/>
</dbReference>
<dbReference type="SMART" id="SM00333">
    <property type="entry name" value="TUDOR"/>
    <property type="match status" value="1"/>
</dbReference>
<evidence type="ECO:0000313" key="3">
    <source>
        <dbReference type="Proteomes" id="UP001190700"/>
    </source>
</evidence>
<accession>A0AAE0GJN4</accession>
<reference evidence="2 3" key="1">
    <citation type="journal article" date="2015" name="Genome Biol. Evol.">
        <title>Comparative Genomics of a Bacterivorous Green Alga Reveals Evolutionary Causalities and Consequences of Phago-Mixotrophic Mode of Nutrition.</title>
        <authorList>
            <person name="Burns J.A."/>
            <person name="Paasch A."/>
            <person name="Narechania A."/>
            <person name="Kim E."/>
        </authorList>
    </citation>
    <scope>NUCLEOTIDE SEQUENCE [LARGE SCALE GENOMIC DNA]</scope>
    <source>
        <strain evidence="2 3">PLY_AMNH</strain>
    </source>
</reference>
<dbReference type="InterPro" id="IPR002999">
    <property type="entry name" value="Tudor"/>
</dbReference>
<dbReference type="Gene3D" id="2.30.30.140">
    <property type="match status" value="1"/>
</dbReference>
<proteinExistence type="predicted"/>
<gene>
    <name evidence="2" type="ORF">CYMTET_12848</name>
</gene>
<feature type="domain" description="Tudor" evidence="1">
    <location>
        <begin position="653"/>
        <end position="710"/>
    </location>
</feature>
<evidence type="ECO:0000313" key="2">
    <source>
        <dbReference type="EMBL" id="KAK3279255.1"/>
    </source>
</evidence>
<keyword evidence="3" id="KW-1185">Reference proteome</keyword>
<dbReference type="AlphaFoldDB" id="A0AAE0GJN4"/>
<name>A0AAE0GJN4_9CHLO</name>
<comment type="caution">
    <text evidence="2">The sequence shown here is derived from an EMBL/GenBank/DDBJ whole genome shotgun (WGS) entry which is preliminary data.</text>
</comment>
<protein>
    <recommendedName>
        <fullName evidence="1">Tudor domain-containing protein</fullName>
    </recommendedName>
</protein>
<organism evidence="2 3">
    <name type="scientific">Cymbomonas tetramitiformis</name>
    <dbReference type="NCBI Taxonomy" id="36881"/>
    <lineage>
        <taxon>Eukaryota</taxon>
        <taxon>Viridiplantae</taxon>
        <taxon>Chlorophyta</taxon>
        <taxon>Pyramimonadophyceae</taxon>
        <taxon>Pyramimonadales</taxon>
        <taxon>Pyramimonadaceae</taxon>
        <taxon>Cymbomonas</taxon>
    </lineage>
</organism>
<evidence type="ECO:0000259" key="1">
    <source>
        <dbReference type="SMART" id="SM00333"/>
    </source>
</evidence>
<sequence>MLKGSTADQFYSGQESEAARIRPEFHGKASILHPKHIYIKPVSATGFPSFLKSEDTLCGHRKNVLPGGDRVPSEVLTGLAQDRRLQEEQEWKELQKKVECPSCYLKGRLVMNSFLKNKEREALVKRCRRCQCQMSEVPVPDVGGALEFQCMLSSMGVLVQVGMKQSVGERAEDLLKAILCLQQRQAEDQQLFREQLLRQAAINGSLEAQIAAATAKSGTADPSSATKTAEQLLGRRRKLAYVPEAEVNPFPRRPQTLTSRMPQLYDLHGNKTYGVLAKKSNSSMKYESLVLGPALSYLHDVVTFGNDSLESVEDGGETLESLHQRCHEIVNAVQGVYSMLCNRWTMLELRAQLELDPSSSHRGGAEALRVKLQFVEDRVYQAADGMVADEVLQQWLNDFDKSRGKGMLNQLRSKLRTRRRVPPHAGDTEMTRTITTRSSTMTNTMTESLLEEKASMAGATSPRPMSDVLGTTPANATALSGRWLEQPHRSATGEAAEGSMVRSGRQLRGDAVDHGGLQTEVEVIEHLGLEVYLKHGQFRVMEQRVKIWRAAWSDLEWWSRLPAMSKWNGRKIWRSPTRAKVRRDSSMMAWGGVLNLKYAGRGFWSDEMRDWDITQLELEAVFKTVQAFLRELEGKTVVAPRLALLIEATASTPKVTVGIRLEAFWEDDDKFYPGMVKSFNEDDAAHMVYDDGDEETLNLSQEKFNILHSEGPASEHDVNLRWPVVVLCKDVHTVERADPKMLRHVRRGHPGDTCVEHVMDQGVPLGITERRLSMVHNTAGSTAYSNGVAPCIRMRTSMMHISWQKGAFGQSLRWFLKGAPENRAPLAYGNLAMGVDACCPLFPELEEALKPPDGVEWIEASHGELESRVHVLGALEML</sequence>
<dbReference type="CDD" id="cd20404">
    <property type="entry name" value="Tudor_Agenet_AtEML-like"/>
    <property type="match status" value="1"/>
</dbReference>